<dbReference type="Proteomes" id="UP000887577">
    <property type="component" value="Unplaced"/>
</dbReference>
<dbReference type="WBParaSite" id="PSU_v2.g17671.t1">
    <property type="protein sequence ID" value="PSU_v2.g17671.t1"/>
    <property type="gene ID" value="PSU_v2.g17671"/>
</dbReference>
<dbReference type="GO" id="GO:0005829">
    <property type="term" value="C:cytosol"/>
    <property type="evidence" value="ECO:0007669"/>
    <property type="project" value="TreeGrafter"/>
</dbReference>
<dbReference type="PANTHER" id="PTHR32170">
    <property type="entry name" value="PROTEASOME ACTIVATOR COMPLEX SUBUNIT 4"/>
    <property type="match status" value="1"/>
</dbReference>
<sequence length="536" mass="61018">MQSCGLSVGGNQLGTDGTNVQLTATLIAFTLGGQNDTVQEKLTSLLNSWEDFFHPSNFGGHVSNLLTFLAKLVANVVNRVSRERYFPNRHYVRIPQEQQLTDIQLDTFVKSLLPCLHYAAFAKSKHDISRVFRHCAFLAPGIVLPTLLDLLYPALETVTEPHRLLQSLNIMMNVLVPLARDEPTPGRERFNMKLLEGVENNQSLRSHFITILNNILPGMDVNDSTKSALTFQIIATIFALMPVVDCSDAPSECEDLTEEERELCSATAGLEGIIDQVLQKCFSVIETYGSVFNPANTRQFSMEHSVQKSTEELLSERGLYVIFRSLTKNCSTQIYKQALHSFFDFMKDHVFDSRTALESICRIASIFVNVNPRYAFPIFFNYAWENLQKVTTEESLKQEELNISTVWYYSLLCELLQRVRGDVVVELKEQILPVLHVLLQFHCKDAFLRGVYALEGLLYSLTSVYSDMEEYYLNVNDQAFDKYLPIRNWAKTVKKNNWTMKWHVPSPEEVALTKDLLDTYMIGSLKQLQSPGTLTE</sequence>
<dbReference type="PANTHER" id="PTHR32170:SF3">
    <property type="entry name" value="PROTEASOME ACTIVATOR COMPLEX SUBUNIT 4"/>
    <property type="match status" value="1"/>
</dbReference>
<feature type="domain" description="Proteasome activator Blm10 middle HEAT repeats region" evidence="1">
    <location>
        <begin position="42"/>
        <end position="529"/>
    </location>
</feature>
<dbReference type="GO" id="GO:0005634">
    <property type="term" value="C:nucleus"/>
    <property type="evidence" value="ECO:0007669"/>
    <property type="project" value="TreeGrafter"/>
</dbReference>
<name>A0A914YEE6_9BILA</name>
<proteinExistence type="predicted"/>
<accession>A0A914YEE6</accession>
<organism evidence="2 3">
    <name type="scientific">Panagrolaimus superbus</name>
    <dbReference type="NCBI Taxonomy" id="310955"/>
    <lineage>
        <taxon>Eukaryota</taxon>
        <taxon>Metazoa</taxon>
        <taxon>Ecdysozoa</taxon>
        <taxon>Nematoda</taxon>
        <taxon>Chromadorea</taxon>
        <taxon>Rhabditida</taxon>
        <taxon>Tylenchina</taxon>
        <taxon>Panagrolaimomorpha</taxon>
        <taxon>Panagrolaimoidea</taxon>
        <taxon>Panagrolaimidae</taxon>
        <taxon>Panagrolaimus</taxon>
    </lineage>
</organism>
<dbReference type="GO" id="GO:0010499">
    <property type="term" value="P:proteasomal ubiquitin-independent protein catabolic process"/>
    <property type="evidence" value="ECO:0007669"/>
    <property type="project" value="TreeGrafter"/>
</dbReference>
<dbReference type="InterPro" id="IPR035309">
    <property type="entry name" value="PSME4"/>
</dbReference>
<keyword evidence="2" id="KW-1185">Reference proteome</keyword>
<evidence type="ECO:0000259" key="1">
    <source>
        <dbReference type="Pfam" id="PF16507"/>
    </source>
</evidence>
<reference evidence="3" key="1">
    <citation type="submission" date="2022-11" db="UniProtKB">
        <authorList>
            <consortium name="WormBaseParasite"/>
        </authorList>
    </citation>
    <scope>IDENTIFICATION</scope>
</reference>
<dbReference type="GO" id="GO:0070628">
    <property type="term" value="F:proteasome binding"/>
    <property type="evidence" value="ECO:0007669"/>
    <property type="project" value="InterPro"/>
</dbReference>
<evidence type="ECO:0000313" key="3">
    <source>
        <dbReference type="WBParaSite" id="PSU_v2.g17671.t1"/>
    </source>
</evidence>
<dbReference type="SUPFAM" id="SSF48371">
    <property type="entry name" value="ARM repeat"/>
    <property type="match status" value="1"/>
</dbReference>
<dbReference type="GO" id="GO:0016504">
    <property type="term" value="F:peptidase activator activity"/>
    <property type="evidence" value="ECO:0007669"/>
    <property type="project" value="InterPro"/>
</dbReference>
<protein>
    <submittedName>
        <fullName evidence="3">Proteasome activator Blm10 mid region domain-containing protein</fullName>
    </submittedName>
</protein>
<evidence type="ECO:0000313" key="2">
    <source>
        <dbReference type="Proteomes" id="UP000887577"/>
    </source>
</evidence>
<dbReference type="InterPro" id="IPR032430">
    <property type="entry name" value="Blm10_mid"/>
</dbReference>
<dbReference type="InterPro" id="IPR016024">
    <property type="entry name" value="ARM-type_fold"/>
</dbReference>
<dbReference type="AlphaFoldDB" id="A0A914YEE6"/>
<dbReference type="Pfam" id="PF16507">
    <property type="entry name" value="HEAT_PSME4_mid"/>
    <property type="match status" value="1"/>
</dbReference>